<dbReference type="RefSeq" id="WP_345396632.1">
    <property type="nucleotide sequence ID" value="NZ_BAABLA010000026.1"/>
</dbReference>
<gene>
    <name evidence="2" type="ORF">ACFQGD_16630</name>
</gene>
<protein>
    <submittedName>
        <fullName evidence="2">Uncharacterized protein</fullName>
    </submittedName>
</protein>
<dbReference type="EMBL" id="JBHSXX010000001">
    <property type="protein sequence ID" value="MFC6868768.1"/>
    <property type="molecule type" value="Genomic_DNA"/>
</dbReference>
<feature type="compositionally biased region" description="Basic and acidic residues" evidence="1">
    <location>
        <begin position="1"/>
        <end position="11"/>
    </location>
</feature>
<sequence>MGDLRRGKSTDAEGPAGSSGRAARRRGAGDVYCASRVSNYATTAEDVDRSADAILRTAAR</sequence>
<evidence type="ECO:0000313" key="3">
    <source>
        <dbReference type="Proteomes" id="UP001596337"/>
    </source>
</evidence>
<organism evidence="2 3">
    <name type="scientific">Haloechinothrix salitolerans</name>
    <dbReference type="NCBI Taxonomy" id="926830"/>
    <lineage>
        <taxon>Bacteria</taxon>
        <taxon>Bacillati</taxon>
        <taxon>Actinomycetota</taxon>
        <taxon>Actinomycetes</taxon>
        <taxon>Pseudonocardiales</taxon>
        <taxon>Pseudonocardiaceae</taxon>
        <taxon>Haloechinothrix</taxon>
    </lineage>
</organism>
<evidence type="ECO:0000256" key="1">
    <source>
        <dbReference type="SAM" id="MobiDB-lite"/>
    </source>
</evidence>
<keyword evidence="3" id="KW-1185">Reference proteome</keyword>
<dbReference type="Proteomes" id="UP001596337">
    <property type="component" value="Unassembled WGS sequence"/>
</dbReference>
<reference evidence="3" key="1">
    <citation type="journal article" date="2019" name="Int. J. Syst. Evol. Microbiol.">
        <title>The Global Catalogue of Microorganisms (GCM) 10K type strain sequencing project: providing services to taxonomists for standard genome sequencing and annotation.</title>
        <authorList>
            <consortium name="The Broad Institute Genomics Platform"/>
            <consortium name="The Broad Institute Genome Sequencing Center for Infectious Disease"/>
            <person name="Wu L."/>
            <person name="Ma J."/>
        </authorList>
    </citation>
    <scope>NUCLEOTIDE SEQUENCE [LARGE SCALE GENOMIC DNA]</scope>
    <source>
        <strain evidence="3">KCTC 32255</strain>
    </source>
</reference>
<evidence type="ECO:0000313" key="2">
    <source>
        <dbReference type="EMBL" id="MFC6868768.1"/>
    </source>
</evidence>
<name>A0ABW2C0U6_9PSEU</name>
<proteinExistence type="predicted"/>
<comment type="caution">
    <text evidence="2">The sequence shown here is derived from an EMBL/GenBank/DDBJ whole genome shotgun (WGS) entry which is preliminary data.</text>
</comment>
<feature type="region of interest" description="Disordered" evidence="1">
    <location>
        <begin position="1"/>
        <end position="29"/>
    </location>
</feature>
<accession>A0ABW2C0U6</accession>